<evidence type="ECO:0000259" key="1">
    <source>
        <dbReference type="PROSITE" id="PS50191"/>
    </source>
</evidence>
<evidence type="ECO:0000313" key="3">
    <source>
        <dbReference type="EMBL" id="CAE1320156.1"/>
    </source>
</evidence>
<dbReference type="Pfam" id="PF00650">
    <property type="entry name" value="CRAL_TRIO"/>
    <property type="match status" value="1"/>
</dbReference>
<dbReference type="SUPFAM" id="SSF52087">
    <property type="entry name" value="CRAL/TRIO domain"/>
    <property type="match status" value="1"/>
</dbReference>
<dbReference type="EMBL" id="CAHIKZ030005157">
    <property type="protein sequence ID" value="CAE1320156.1"/>
    <property type="molecule type" value="Genomic_DNA"/>
</dbReference>
<dbReference type="OrthoDB" id="1434354at2759"/>
<reference evidence="3" key="1">
    <citation type="submission" date="2021-01" db="EMBL/GenBank/DDBJ databases">
        <authorList>
            <person name="Li R."/>
            <person name="Bekaert M."/>
        </authorList>
    </citation>
    <scope>NUCLEOTIDE SEQUENCE</scope>
    <source>
        <strain evidence="3">Farmed</strain>
    </source>
</reference>
<protein>
    <submittedName>
        <fullName evidence="3">SEC14-like protein 2,SEC14-like protein 4,SEC14-like protein 3</fullName>
    </submittedName>
</protein>
<dbReference type="InterPro" id="IPR036598">
    <property type="entry name" value="GOLD_dom_sf"/>
</dbReference>
<gene>
    <name evidence="3" type="ORF">SPHA_70449</name>
</gene>
<dbReference type="InterPro" id="IPR011074">
    <property type="entry name" value="CRAL/TRIO_N_dom"/>
</dbReference>
<evidence type="ECO:0000259" key="2">
    <source>
        <dbReference type="PROSITE" id="PS50866"/>
    </source>
</evidence>
<dbReference type="InterPro" id="IPR036865">
    <property type="entry name" value="CRAL-TRIO_dom_sf"/>
</dbReference>
<dbReference type="Gene3D" id="3.40.525.10">
    <property type="entry name" value="CRAL-TRIO lipid binding domain"/>
    <property type="match status" value="1"/>
</dbReference>
<feature type="domain" description="GOLD" evidence="2">
    <location>
        <begin position="282"/>
        <end position="408"/>
    </location>
</feature>
<feature type="domain" description="CRAL-TRIO" evidence="1">
    <location>
        <begin position="101"/>
        <end position="274"/>
    </location>
</feature>
<dbReference type="Gene3D" id="2.60.120.680">
    <property type="entry name" value="GOLD domain"/>
    <property type="match status" value="1"/>
</dbReference>
<dbReference type="PANTHER" id="PTHR23324">
    <property type="entry name" value="SEC14 RELATED PROTEIN"/>
    <property type="match status" value="1"/>
</dbReference>
<dbReference type="SMART" id="SM01100">
    <property type="entry name" value="CRAL_TRIO_N"/>
    <property type="match status" value="1"/>
</dbReference>
<dbReference type="SUPFAM" id="SSF46938">
    <property type="entry name" value="CRAL/TRIO N-terminal domain"/>
    <property type="match status" value="1"/>
</dbReference>
<name>A0A812E9T9_ACAPH</name>
<dbReference type="CDD" id="cd00170">
    <property type="entry name" value="SEC14"/>
    <property type="match status" value="1"/>
</dbReference>
<dbReference type="PROSITE" id="PS50191">
    <property type="entry name" value="CRAL_TRIO"/>
    <property type="match status" value="1"/>
</dbReference>
<dbReference type="AlphaFoldDB" id="A0A812E9T9"/>
<dbReference type="SMART" id="SM00516">
    <property type="entry name" value="SEC14"/>
    <property type="match status" value="1"/>
</dbReference>
<dbReference type="SUPFAM" id="SSF101576">
    <property type="entry name" value="Supernatant protein factor (SPF), C-terminal domain"/>
    <property type="match status" value="1"/>
</dbReference>
<dbReference type="PRINTS" id="PR00180">
    <property type="entry name" value="CRETINALDHBP"/>
</dbReference>
<keyword evidence="4" id="KW-1185">Reference proteome</keyword>
<dbReference type="InterPro" id="IPR009038">
    <property type="entry name" value="GOLD_dom"/>
</dbReference>
<dbReference type="InterPro" id="IPR051064">
    <property type="entry name" value="SEC14/CRAL-TRIO_domain"/>
</dbReference>
<sequence length="424" mass="48581">MNEAAAAKLRYQQGNEKGVISSCSNGTEHCISQLSKQQAMKLQQFRGALRDVLQPHNDDDDLLRWLRARNFDLKKSEAMFRKNLLWRQEIGADTILENYTDPEVIQKYYTGGSIGFDKTGCPIWYDPIGNIDMQGLLRSAKRSAMVKNKVGMMERMNKLFKECSKKNGKKINQLICIMDLKNLGRKHLWKPGIDVFVEMICMFEDHYPETLKQCFIINAASVFPILFNITKPFLSSETKKKIHILGVNYLLTLLEYIDADQLIAHYGGKLYDENNDPKCSSHICYGGAVPKEYFKTSDKDDIENFTEVTIKRGSSVEISADITVPGSLLSWQFTTANCDINFGIFKKKVYSITKQSEMTVVVPSQRVNSHLVPEDGSILCEEPGIYIFQFDNNYSWLRCKHVFYRITIIKPDIDNHISEDIILD</sequence>
<organism evidence="3 4">
    <name type="scientific">Acanthosepion pharaonis</name>
    <name type="common">Pharaoh cuttlefish</name>
    <name type="synonym">Sepia pharaonis</name>
    <dbReference type="NCBI Taxonomy" id="158019"/>
    <lineage>
        <taxon>Eukaryota</taxon>
        <taxon>Metazoa</taxon>
        <taxon>Spiralia</taxon>
        <taxon>Lophotrochozoa</taxon>
        <taxon>Mollusca</taxon>
        <taxon>Cephalopoda</taxon>
        <taxon>Coleoidea</taxon>
        <taxon>Decapodiformes</taxon>
        <taxon>Sepiida</taxon>
        <taxon>Sepiina</taxon>
        <taxon>Sepiidae</taxon>
        <taxon>Acanthosepion</taxon>
    </lineage>
</organism>
<dbReference type="PROSITE" id="PS50866">
    <property type="entry name" value="GOLD"/>
    <property type="match status" value="1"/>
</dbReference>
<dbReference type="GO" id="GO:0005737">
    <property type="term" value="C:cytoplasm"/>
    <property type="evidence" value="ECO:0007669"/>
    <property type="project" value="TreeGrafter"/>
</dbReference>
<dbReference type="InterPro" id="IPR036273">
    <property type="entry name" value="CRAL/TRIO_N_dom_sf"/>
</dbReference>
<accession>A0A812E9T9</accession>
<dbReference type="Proteomes" id="UP000597762">
    <property type="component" value="Unassembled WGS sequence"/>
</dbReference>
<dbReference type="InterPro" id="IPR001251">
    <property type="entry name" value="CRAL-TRIO_dom"/>
</dbReference>
<comment type="caution">
    <text evidence="3">The sequence shown here is derived from an EMBL/GenBank/DDBJ whole genome shotgun (WGS) entry which is preliminary data.</text>
</comment>
<proteinExistence type="predicted"/>
<evidence type="ECO:0000313" key="4">
    <source>
        <dbReference type="Proteomes" id="UP000597762"/>
    </source>
</evidence>
<dbReference type="PANTHER" id="PTHR23324:SF83">
    <property type="entry name" value="SEC14-LIKE PROTEIN 2"/>
    <property type="match status" value="1"/>
</dbReference>